<reference evidence="3" key="1">
    <citation type="journal article" date="2016" name="Nat. Commun.">
        <title>The Gonium pectorale genome demonstrates co-option of cell cycle regulation during the evolution of multicellularity.</title>
        <authorList>
            <person name="Hanschen E.R."/>
            <person name="Marriage T.N."/>
            <person name="Ferris P.J."/>
            <person name="Hamaji T."/>
            <person name="Toyoda A."/>
            <person name="Fujiyama A."/>
            <person name="Neme R."/>
            <person name="Noguchi H."/>
            <person name="Minakuchi Y."/>
            <person name="Suzuki M."/>
            <person name="Kawai-Toyooka H."/>
            <person name="Smith D.R."/>
            <person name="Sparks H."/>
            <person name="Anderson J."/>
            <person name="Bakaric R."/>
            <person name="Luria V."/>
            <person name="Karger A."/>
            <person name="Kirschner M.W."/>
            <person name="Durand P.M."/>
            <person name="Michod R.E."/>
            <person name="Nozaki H."/>
            <person name="Olson B.J."/>
        </authorList>
    </citation>
    <scope>NUCLEOTIDE SEQUENCE [LARGE SCALE GENOMIC DNA]</scope>
    <source>
        <strain evidence="3">NIES-2863</strain>
    </source>
</reference>
<proteinExistence type="predicted"/>
<evidence type="ECO:0000313" key="3">
    <source>
        <dbReference type="Proteomes" id="UP000075714"/>
    </source>
</evidence>
<name>A0A150G1V4_GONPE</name>
<dbReference type="Proteomes" id="UP000075714">
    <property type="component" value="Unassembled WGS sequence"/>
</dbReference>
<organism evidence="2 3">
    <name type="scientific">Gonium pectorale</name>
    <name type="common">Green alga</name>
    <dbReference type="NCBI Taxonomy" id="33097"/>
    <lineage>
        <taxon>Eukaryota</taxon>
        <taxon>Viridiplantae</taxon>
        <taxon>Chlorophyta</taxon>
        <taxon>core chlorophytes</taxon>
        <taxon>Chlorophyceae</taxon>
        <taxon>CS clade</taxon>
        <taxon>Chlamydomonadales</taxon>
        <taxon>Volvocaceae</taxon>
        <taxon>Gonium</taxon>
    </lineage>
</organism>
<feature type="compositionally biased region" description="Polar residues" evidence="1">
    <location>
        <begin position="1"/>
        <end position="12"/>
    </location>
</feature>
<dbReference type="AlphaFoldDB" id="A0A150G1V4"/>
<evidence type="ECO:0000256" key="1">
    <source>
        <dbReference type="SAM" id="MobiDB-lite"/>
    </source>
</evidence>
<dbReference type="EMBL" id="LSYV01000080">
    <property type="protein sequence ID" value="KXZ43856.1"/>
    <property type="molecule type" value="Genomic_DNA"/>
</dbReference>
<feature type="compositionally biased region" description="Low complexity" evidence="1">
    <location>
        <begin position="34"/>
        <end position="61"/>
    </location>
</feature>
<feature type="compositionally biased region" description="Polar residues" evidence="1">
    <location>
        <begin position="130"/>
        <end position="141"/>
    </location>
</feature>
<keyword evidence="3" id="KW-1185">Reference proteome</keyword>
<feature type="region of interest" description="Disordered" evidence="1">
    <location>
        <begin position="1"/>
        <end position="212"/>
    </location>
</feature>
<sequence length="235" mass="24190">MLRGRSFNSAQASAAPDAVTVVTVQPKGAPKPPSSSGELRPPSASSVIDPSSSLARVPSSSGVAAATQTGDSGGLTRRPSWSIHGNVIAPEPSAGNSQINSSSANGRGLTRRPSWSIHGNAIAPEPSAGNAPSINNNNSGERPSSRGRLRSFFSRQPSQRKSEGGLLDQPLVGALEKRRSHQGQSILDGAFEDGEERHAAASVGGARPPSGLLKRTASALLSWARRGDEVVPAEP</sequence>
<evidence type="ECO:0000313" key="2">
    <source>
        <dbReference type="EMBL" id="KXZ43856.1"/>
    </source>
</evidence>
<accession>A0A150G1V4</accession>
<gene>
    <name evidence="2" type="ORF">GPECTOR_79g135</name>
</gene>
<feature type="compositionally biased region" description="Polar residues" evidence="1">
    <location>
        <begin position="94"/>
        <end position="105"/>
    </location>
</feature>
<protein>
    <submittedName>
        <fullName evidence="2">Uncharacterized protein</fullName>
    </submittedName>
</protein>
<comment type="caution">
    <text evidence="2">The sequence shown here is derived from an EMBL/GenBank/DDBJ whole genome shotgun (WGS) entry which is preliminary data.</text>
</comment>